<accession>A0AAV1DYW8</accession>
<dbReference type="AlphaFoldDB" id="A0AAV1DYW8"/>
<sequence>MVKVTVLGSDPTEMGRLIIPVGIMGPRVSELAIHPYGFGGFLVGAWSRVLIAYPSWAVPVCFPGGFLAYRLVLPRVLRGGDGGGRKAGAWLPRGVGEEEARCCGFGGGMKEEDDGDQGGGYGSKAAVKMVAGCFAWMMEEEGDGRLKEEGVRVLRGGDGGGRKASAWLPRGVGEEEARCCGFGGGMKEEDDGNQGGGYGSKAVVKMVAGCFAWMMEEEGDGRLKEEGVREDFPYANYVAAVLEVSIEDGDDILGHSCP</sequence>
<protein>
    <submittedName>
        <fullName evidence="1">OLC1v1012416C1</fullName>
    </submittedName>
</protein>
<name>A0AAV1DYW8_OLDCO</name>
<reference evidence="1" key="1">
    <citation type="submission" date="2023-03" db="EMBL/GenBank/DDBJ databases">
        <authorList>
            <person name="Julca I."/>
        </authorList>
    </citation>
    <scope>NUCLEOTIDE SEQUENCE</scope>
</reference>
<evidence type="ECO:0000313" key="1">
    <source>
        <dbReference type="EMBL" id="CAI9112045.1"/>
    </source>
</evidence>
<dbReference type="EMBL" id="OX459124">
    <property type="protein sequence ID" value="CAI9112045.1"/>
    <property type="molecule type" value="Genomic_DNA"/>
</dbReference>
<keyword evidence="2" id="KW-1185">Reference proteome</keyword>
<evidence type="ECO:0000313" key="2">
    <source>
        <dbReference type="Proteomes" id="UP001161247"/>
    </source>
</evidence>
<dbReference type="Proteomes" id="UP001161247">
    <property type="component" value="Chromosome 7"/>
</dbReference>
<organism evidence="1 2">
    <name type="scientific">Oldenlandia corymbosa var. corymbosa</name>
    <dbReference type="NCBI Taxonomy" id="529605"/>
    <lineage>
        <taxon>Eukaryota</taxon>
        <taxon>Viridiplantae</taxon>
        <taxon>Streptophyta</taxon>
        <taxon>Embryophyta</taxon>
        <taxon>Tracheophyta</taxon>
        <taxon>Spermatophyta</taxon>
        <taxon>Magnoliopsida</taxon>
        <taxon>eudicotyledons</taxon>
        <taxon>Gunneridae</taxon>
        <taxon>Pentapetalae</taxon>
        <taxon>asterids</taxon>
        <taxon>lamiids</taxon>
        <taxon>Gentianales</taxon>
        <taxon>Rubiaceae</taxon>
        <taxon>Rubioideae</taxon>
        <taxon>Spermacoceae</taxon>
        <taxon>Hedyotis-Oldenlandia complex</taxon>
        <taxon>Oldenlandia</taxon>
    </lineage>
</organism>
<proteinExistence type="predicted"/>
<gene>
    <name evidence="1" type="ORF">OLC1_LOCUS19309</name>
</gene>